<dbReference type="NCBIfam" id="TIGR03687">
    <property type="entry name" value="pupylate_cterm"/>
    <property type="match status" value="1"/>
</dbReference>
<sequence>MASKDSETKKHAGTSPSQEEKDQVGQVPSHTRQKAEEIKEEADTLVDQIDEILEENAETFVKSFIQKGGE</sequence>
<evidence type="ECO:0000256" key="4">
    <source>
        <dbReference type="ARBA" id="ARBA00032321"/>
    </source>
</evidence>
<evidence type="ECO:0000256" key="5">
    <source>
        <dbReference type="SAM" id="MobiDB-lite"/>
    </source>
</evidence>
<dbReference type="GO" id="GO:0010498">
    <property type="term" value="P:proteasomal protein catabolic process"/>
    <property type="evidence" value="ECO:0007669"/>
    <property type="project" value="InterPro"/>
</dbReference>
<evidence type="ECO:0000256" key="3">
    <source>
        <dbReference type="ARBA" id="ARBA00016748"/>
    </source>
</evidence>
<name>A0A7C3LYT3_9BACT</name>
<dbReference type="GO" id="GO:0019941">
    <property type="term" value="P:modification-dependent protein catabolic process"/>
    <property type="evidence" value="ECO:0007669"/>
    <property type="project" value="InterPro"/>
</dbReference>
<gene>
    <name evidence="6" type="ORF">ENX03_09150</name>
</gene>
<evidence type="ECO:0000256" key="2">
    <source>
        <dbReference type="ARBA" id="ARBA00010616"/>
    </source>
</evidence>
<dbReference type="AlphaFoldDB" id="A0A7C3LYT3"/>
<organism evidence="6">
    <name type="scientific">Leptospirillum ferriphilum</name>
    <dbReference type="NCBI Taxonomy" id="178606"/>
    <lineage>
        <taxon>Bacteria</taxon>
        <taxon>Pseudomonadati</taxon>
        <taxon>Nitrospirota</taxon>
        <taxon>Nitrospiria</taxon>
        <taxon>Nitrospirales</taxon>
        <taxon>Nitrospiraceae</taxon>
        <taxon>Leptospirillum</taxon>
    </lineage>
</organism>
<reference evidence="6" key="1">
    <citation type="journal article" date="2020" name="mSystems">
        <title>Genome- and Community-Level Interaction Insights into Carbon Utilization and Element Cycling Functions of Hydrothermarchaeota in Hydrothermal Sediment.</title>
        <authorList>
            <person name="Zhou Z."/>
            <person name="Liu Y."/>
            <person name="Xu W."/>
            <person name="Pan J."/>
            <person name="Luo Z.H."/>
            <person name="Li M."/>
        </authorList>
    </citation>
    <scope>NUCLEOTIDE SEQUENCE [LARGE SCALE GENOMIC DNA]</scope>
    <source>
        <strain evidence="6">SpSt-902</strain>
    </source>
</reference>
<dbReference type="GO" id="GO:0031386">
    <property type="term" value="F:protein tag activity"/>
    <property type="evidence" value="ECO:0007669"/>
    <property type="project" value="InterPro"/>
</dbReference>
<protein>
    <recommendedName>
        <fullName evidence="3">Prokaryotic ubiquitin-like protein Pup</fullName>
    </recommendedName>
    <alternativeName>
        <fullName evidence="4">Bacterial ubiquitin-like modifier</fullName>
    </alternativeName>
</protein>
<comment type="caution">
    <text evidence="6">The sequence shown here is derived from an EMBL/GenBank/DDBJ whole genome shotgun (WGS) entry which is preliminary data.</text>
</comment>
<dbReference type="Pfam" id="PF05639">
    <property type="entry name" value="Pup"/>
    <property type="match status" value="1"/>
</dbReference>
<feature type="compositionally biased region" description="Basic and acidic residues" evidence="5">
    <location>
        <begin position="1"/>
        <end position="10"/>
    </location>
</feature>
<comment type="pathway">
    <text evidence="1">Protein degradation; proteasomal Pup-dependent pathway.</text>
</comment>
<evidence type="ECO:0000256" key="1">
    <source>
        <dbReference type="ARBA" id="ARBA00004707"/>
    </source>
</evidence>
<comment type="similarity">
    <text evidence="2">Belongs to the prokaryotic ubiquitin-like protein family.</text>
</comment>
<evidence type="ECO:0000313" key="6">
    <source>
        <dbReference type="EMBL" id="HFT94078.1"/>
    </source>
</evidence>
<dbReference type="EMBL" id="DTMM01000196">
    <property type="protein sequence ID" value="HFT94078.1"/>
    <property type="molecule type" value="Genomic_DNA"/>
</dbReference>
<dbReference type="GO" id="GO:0070490">
    <property type="term" value="P:protein pupylation"/>
    <property type="evidence" value="ECO:0007669"/>
    <property type="project" value="InterPro"/>
</dbReference>
<accession>A0A7C3LYT3</accession>
<dbReference type="UniPathway" id="UPA00997"/>
<dbReference type="InterPro" id="IPR008515">
    <property type="entry name" value="Ubiquitin-like_Pup"/>
</dbReference>
<dbReference type="GO" id="GO:0070628">
    <property type="term" value="F:proteasome binding"/>
    <property type="evidence" value="ECO:0007669"/>
    <property type="project" value="InterPro"/>
</dbReference>
<proteinExistence type="inferred from homology"/>
<feature type="region of interest" description="Disordered" evidence="5">
    <location>
        <begin position="1"/>
        <end position="41"/>
    </location>
</feature>